<accession>A0ACC2ZLD1</accession>
<name>A0ACC2ZLD1_9PEZI</name>
<evidence type="ECO:0000313" key="2">
    <source>
        <dbReference type="Proteomes" id="UP001172680"/>
    </source>
</evidence>
<keyword evidence="2" id="KW-1185">Reference proteome</keyword>
<evidence type="ECO:0000313" key="1">
    <source>
        <dbReference type="EMBL" id="KAJ9648164.1"/>
    </source>
</evidence>
<organism evidence="1 2">
    <name type="scientific">Coniosporium tulheliwenetii</name>
    <dbReference type="NCBI Taxonomy" id="3383036"/>
    <lineage>
        <taxon>Eukaryota</taxon>
        <taxon>Fungi</taxon>
        <taxon>Dikarya</taxon>
        <taxon>Ascomycota</taxon>
        <taxon>Pezizomycotina</taxon>
        <taxon>Dothideomycetes</taxon>
        <taxon>Dothideomycetes incertae sedis</taxon>
        <taxon>Coniosporium</taxon>
    </lineage>
</organism>
<reference evidence="1" key="1">
    <citation type="submission" date="2022-10" db="EMBL/GenBank/DDBJ databases">
        <title>Culturing micro-colonial fungi from biological soil crusts in the Mojave desert and describing Neophaeococcomyces mojavensis, and introducing the new genera and species Taxawa tesnikishii.</title>
        <authorList>
            <person name="Kurbessoian T."/>
            <person name="Stajich J.E."/>
        </authorList>
    </citation>
    <scope>NUCLEOTIDE SEQUENCE</scope>
    <source>
        <strain evidence="1">JES_115</strain>
    </source>
</reference>
<sequence>MIDLNPLAIERHPINPHSGVPAEETKCLWYQITDRISYLPGGALTGKVFYNACFHDLPNGLQTHVYAPLGLDIKGKWSLGGNLPGKPQEAVEMGVGAPSTGLYIREDAEMRCNIFAVSFVKRTLKKAHALLVQRLVNKTIVDEREKLRMSDSMSKENASAGPELSPAGYGTAAGYGPYSPPIPQNQGIYAETWQQSNPVYPAAIPYDRNSAQSYQSGYSGDYQQTNLTYRAAGPVDPYGYNYGHSYELGTSPPPQMRKPVSIGQAWHAAGTRPLEPKQPQPPLKTVELDEI</sequence>
<gene>
    <name evidence="1" type="ORF">H2199_001942</name>
</gene>
<dbReference type="EMBL" id="JAPDRP010000004">
    <property type="protein sequence ID" value="KAJ9648164.1"/>
    <property type="molecule type" value="Genomic_DNA"/>
</dbReference>
<comment type="caution">
    <text evidence="1">The sequence shown here is derived from an EMBL/GenBank/DDBJ whole genome shotgun (WGS) entry which is preliminary data.</text>
</comment>
<protein>
    <submittedName>
        <fullName evidence="1">Uncharacterized protein</fullName>
    </submittedName>
</protein>
<proteinExistence type="predicted"/>
<dbReference type="Proteomes" id="UP001172680">
    <property type="component" value="Unassembled WGS sequence"/>
</dbReference>